<feature type="domain" description="Calcineurin-like phosphoesterase" evidence="3">
    <location>
        <begin position="53"/>
        <end position="264"/>
    </location>
</feature>
<dbReference type="Pfam" id="PF00149">
    <property type="entry name" value="Metallophos"/>
    <property type="match status" value="1"/>
</dbReference>
<dbReference type="InterPro" id="IPR051158">
    <property type="entry name" value="Metallophosphoesterase_sf"/>
</dbReference>
<gene>
    <name evidence="4" type="ORF">CSEC_1378</name>
</gene>
<organism evidence="4 5">
    <name type="scientific">Candidatus Criblamydia sequanensis CRIB-18</name>
    <dbReference type="NCBI Taxonomy" id="1437425"/>
    <lineage>
        <taxon>Bacteria</taxon>
        <taxon>Pseudomonadati</taxon>
        <taxon>Chlamydiota</taxon>
        <taxon>Chlamydiia</taxon>
        <taxon>Parachlamydiales</taxon>
        <taxon>Candidatus Criblamydiaceae</taxon>
        <taxon>Candidatus Criblamydia</taxon>
    </lineage>
</organism>
<evidence type="ECO:0000313" key="4">
    <source>
        <dbReference type="EMBL" id="CDR34198.1"/>
    </source>
</evidence>
<dbReference type="PANTHER" id="PTHR31302">
    <property type="entry name" value="TRANSMEMBRANE PROTEIN WITH METALLOPHOSPHOESTERASE DOMAIN-RELATED"/>
    <property type="match status" value="1"/>
</dbReference>
<sequence length="324" mass="36761">MSLKKKPLSEWLWDSWCLLSIVGIWPRFIEPRLLQISQKDIPIVNLPKAFSDLKILQFSDLHLSGHTSKHLLKKIIKKIKSLKPDLIVFTGDFLCFSELNDPDRLESFLNEIPKAPLGNFAILGNHDYSNYVSVGEEGDYALSFKKEKKSPILKGLKRFFSPLKPNGQWKEDPSKVSCHDKLLETLRKSPFRLLNNETVQLSLLGSILNLSGFGEYMMKQIDTDKAKENFCLEAPGIALLHNPDGIKELNSFPSDLILSGHTHGGQVNLPFIKNNFIVMENSKYSKGYLKEGNKQIYITKGVGGVLPFRWFCLPEMTLLTLKQG</sequence>
<dbReference type="NCBIfam" id="NF033458">
    <property type="entry name" value="lipid_A_LpxG"/>
    <property type="match status" value="1"/>
</dbReference>
<protein>
    <submittedName>
        <fullName evidence="4">Metallophosphoesterase</fullName>
        <ecNumber evidence="4">3.1.-.-</ecNumber>
    </submittedName>
</protein>
<evidence type="ECO:0000259" key="3">
    <source>
        <dbReference type="Pfam" id="PF00149"/>
    </source>
</evidence>
<dbReference type="GO" id="GO:0016020">
    <property type="term" value="C:membrane"/>
    <property type="evidence" value="ECO:0007669"/>
    <property type="project" value="GOC"/>
</dbReference>
<proteinExistence type="predicted"/>
<dbReference type="EMBL" id="CCEJ010000006">
    <property type="protein sequence ID" value="CDR34198.1"/>
    <property type="molecule type" value="Genomic_DNA"/>
</dbReference>
<dbReference type="OrthoDB" id="9780884at2"/>
<dbReference type="PANTHER" id="PTHR31302:SF31">
    <property type="entry name" value="PHOSPHODIESTERASE YAEI"/>
    <property type="match status" value="1"/>
</dbReference>
<dbReference type="EC" id="3.1.-.-" evidence="4"/>
<dbReference type="InterPro" id="IPR029052">
    <property type="entry name" value="Metallo-depent_PP-like"/>
</dbReference>
<dbReference type="InterPro" id="IPR004843">
    <property type="entry name" value="Calcineurin-like_PHP"/>
</dbReference>
<dbReference type="AlphaFoldDB" id="A0A090D2B6"/>
<name>A0A090D2B6_9BACT</name>
<dbReference type="Gene3D" id="3.60.21.10">
    <property type="match status" value="1"/>
</dbReference>
<evidence type="ECO:0000256" key="1">
    <source>
        <dbReference type="ARBA" id="ARBA00022723"/>
    </source>
</evidence>
<reference evidence="4" key="1">
    <citation type="submission" date="2013-12" db="EMBL/GenBank/DDBJ databases">
        <authorList>
            <person name="Linke B."/>
        </authorList>
    </citation>
    <scope>NUCLEOTIDE SEQUENCE [LARGE SCALE GENOMIC DNA]</scope>
    <source>
        <strain evidence="4">CRIB-18</strain>
    </source>
</reference>
<dbReference type="GO" id="GO:0008758">
    <property type="term" value="F:UDP-2,3-diacylglucosamine hydrolase activity"/>
    <property type="evidence" value="ECO:0007669"/>
    <property type="project" value="TreeGrafter"/>
</dbReference>
<comment type="caution">
    <text evidence="4">The sequence shown here is derived from an EMBL/GenBank/DDBJ whole genome shotgun (WGS) entry which is preliminary data.</text>
</comment>
<evidence type="ECO:0000256" key="2">
    <source>
        <dbReference type="ARBA" id="ARBA00022801"/>
    </source>
</evidence>
<keyword evidence="1" id="KW-0479">Metal-binding</keyword>
<dbReference type="eggNOG" id="COG1408">
    <property type="taxonomic scope" value="Bacteria"/>
</dbReference>
<dbReference type="GO" id="GO:0009245">
    <property type="term" value="P:lipid A biosynthetic process"/>
    <property type="evidence" value="ECO:0007669"/>
    <property type="project" value="TreeGrafter"/>
</dbReference>
<evidence type="ECO:0000313" key="5">
    <source>
        <dbReference type="Proteomes" id="UP000031552"/>
    </source>
</evidence>
<dbReference type="Proteomes" id="UP000031552">
    <property type="component" value="Unassembled WGS sequence"/>
</dbReference>
<dbReference type="GO" id="GO:0046872">
    <property type="term" value="F:metal ion binding"/>
    <property type="evidence" value="ECO:0007669"/>
    <property type="project" value="UniProtKB-KW"/>
</dbReference>
<dbReference type="SUPFAM" id="SSF56300">
    <property type="entry name" value="Metallo-dependent phosphatases"/>
    <property type="match status" value="1"/>
</dbReference>
<reference evidence="4" key="2">
    <citation type="submission" date="2014-09" db="EMBL/GenBank/DDBJ databases">
        <title>Criblamydia sequanensis harbors a mega-plasmid encoding arsenite resistance.</title>
        <authorList>
            <person name="Bertelli C."/>
            <person name="Goesmann A."/>
            <person name="Greub G."/>
        </authorList>
    </citation>
    <scope>NUCLEOTIDE SEQUENCE [LARGE SCALE GENOMIC DNA]</scope>
    <source>
        <strain evidence="4">CRIB-18</strain>
    </source>
</reference>
<keyword evidence="5" id="KW-1185">Reference proteome</keyword>
<accession>A0A090D2B6</accession>
<dbReference type="STRING" id="1437425.CSEC_1378"/>
<keyword evidence="2 4" id="KW-0378">Hydrolase</keyword>
<dbReference type="RefSeq" id="WP_041017753.1">
    <property type="nucleotide sequence ID" value="NZ_CCEJ010000006.1"/>
</dbReference>